<gene>
    <name evidence="8" type="ORF">BDZ31_002422</name>
</gene>
<dbReference type="InterPro" id="IPR008995">
    <property type="entry name" value="Mo/tungstate-bd_C_term_dom"/>
</dbReference>
<dbReference type="GO" id="GO:0055052">
    <property type="term" value="C:ATP-binding cassette (ABC) transporter complex, substrate-binding subunit-containing"/>
    <property type="evidence" value="ECO:0007669"/>
    <property type="project" value="TreeGrafter"/>
</dbReference>
<evidence type="ECO:0000256" key="3">
    <source>
        <dbReference type="ARBA" id="ARBA00022741"/>
    </source>
</evidence>
<dbReference type="InterPro" id="IPR015855">
    <property type="entry name" value="ABC_transpr_MalK-like"/>
</dbReference>
<dbReference type="EMBL" id="JACHNU010000002">
    <property type="protein sequence ID" value="MBB4662836.1"/>
    <property type="molecule type" value="Genomic_DNA"/>
</dbReference>
<feature type="domain" description="ABC transporter" evidence="7">
    <location>
        <begin position="4"/>
        <end position="235"/>
    </location>
</feature>
<evidence type="ECO:0000313" key="9">
    <source>
        <dbReference type="Proteomes" id="UP000585272"/>
    </source>
</evidence>
<dbReference type="Gene3D" id="3.40.50.300">
    <property type="entry name" value="P-loop containing nucleotide triphosphate hydrolases"/>
    <property type="match status" value="1"/>
</dbReference>
<keyword evidence="1" id="KW-0813">Transport</keyword>
<evidence type="ECO:0000256" key="6">
    <source>
        <dbReference type="ARBA" id="ARBA00023136"/>
    </source>
</evidence>
<dbReference type="SUPFAM" id="SSF50331">
    <property type="entry name" value="MOP-like"/>
    <property type="match status" value="1"/>
</dbReference>
<dbReference type="InterPro" id="IPR040582">
    <property type="entry name" value="OB_MalK-like"/>
</dbReference>
<keyword evidence="5" id="KW-1278">Translocase</keyword>
<dbReference type="InterPro" id="IPR047641">
    <property type="entry name" value="ABC_transpr_MalK/UgpC-like"/>
</dbReference>
<dbReference type="Gene3D" id="2.40.50.140">
    <property type="entry name" value="Nucleic acid-binding proteins"/>
    <property type="match status" value="1"/>
</dbReference>
<evidence type="ECO:0000256" key="1">
    <source>
        <dbReference type="ARBA" id="ARBA00022448"/>
    </source>
</evidence>
<dbReference type="InterPro" id="IPR012340">
    <property type="entry name" value="NA-bd_OB-fold"/>
</dbReference>
<dbReference type="SUPFAM" id="SSF52540">
    <property type="entry name" value="P-loop containing nucleoside triphosphate hydrolases"/>
    <property type="match status" value="1"/>
</dbReference>
<dbReference type="Gene3D" id="2.40.50.100">
    <property type="match status" value="1"/>
</dbReference>
<dbReference type="GO" id="GO:0005524">
    <property type="term" value="F:ATP binding"/>
    <property type="evidence" value="ECO:0007669"/>
    <property type="project" value="UniProtKB-KW"/>
</dbReference>
<keyword evidence="4 8" id="KW-0067">ATP-binding</keyword>
<evidence type="ECO:0000313" key="8">
    <source>
        <dbReference type="EMBL" id="MBB4662836.1"/>
    </source>
</evidence>
<dbReference type="PROSITE" id="PS00211">
    <property type="entry name" value="ABC_TRANSPORTER_1"/>
    <property type="match status" value="1"/>
</dbReference>
<sequence length="400" mass="43193">MASVTIADVEKVYADGTHAVKDLSIDVADGELLVLVGPSGCGKTTALRMVAGLEEISGGTISIGDQVINHLDPGERDIAMVFQSYALYPHMSIYDNIAFPLKLAKVPKAERDEKVRRISKVVGLDEHLGRKPRQLSGGQRQRVAMARAIVREPQAFLMDEPLSNLDAKLRVQMRAGIAELQRELGVTTLYVTHDQVEAMTLGDRVAVMRKGYLQQLAPPEEIYRRPANMFVASFTGSPPMNLMAGRLGDDGATLAVGDCELRLAESERRPQHARFAGRDVVVGIRPERTADAALGDGGGAAAAGRTLRGVVAVREALGSDVLVYFHLDGLRALPKATWAHANDVAPDEVEREVGEEELDRVAVVARLGADSRVRVEDRVEVVVEPGAVQLFDPETGDAIA</sequence>
<evidence type="ECO:0000256" key="4">
    <source>
        <dbReference type="ARBA" id="ARBA00022840"/>
    </source>
</evidence>
<dbReference type="InterPro" id="IPR027417">
    <property type="entry name" value="P-loop_NTPase"/>
</dbReference>
<evidence type="ECO:0000259" key="7">
    <source>
        <dbReference type="PROSITE" id="PS50893"/>
    </source>
</evidence>
<accession>A0A840IDF2</accession>
<dbReference type="InterPro" id="IPR003593">
    <property type="entry name" value="AAA+_ATPase"/>
</dbReference>
<comment type="caution">
    <text evidence="8">The sequence shown here is derived from an EMBL/GenBank/DDBJ whole genome shotgun (WGS) entry which is preliminary data.</text>
</comment>
<dbReference type="Proteomes" id="UP000585272">
    <property type="component" value="Unassembled WGS sequence"/>
</dbReference>
<dbReference type="PROSITE" id="PS50893">
    <property type="entry name" value="ABC_TRANSPORTER_2"/>
    <property type="match status" value="1"/>
</dbReference>
<dbReference type="GO" id="GO:0140359">
    <property type="term" value="F:ABC-type transporter activity"/>
    <property type="evidence" value="ECO:0007669"/>
    <property type="project" value="InterPro"/>
</dbReference>
<dbReference type="Pfam" id="PF00005">
    <property type="entry name" value="ABC_tran"/>
    <property type="match status" value="1"/>
</dbReference>
<organism evidence="8 9">
    <name type="scientific">Conexibacter arvalis</name>
    <dbReference type="NCBI Taxonomy" id="912552"/>
    <lineage>
        <taxon>Bacteria</taxon>
        <taxon>Bacillati</taxon>
        <taxon>Actinomycetota</taxon>
        <taxon>Thermoleophilia</taxon>
        <taxon>Solirubrobacterales</taxon>
        <taxon>Conexibacteraceae</taxon>
        <taxon>Conexibacter</taxon>
    </lineage>
</organism>
<name>A0A840IDF2_9ACTN</name>
<proteinExistence type="predicted"/>
<keyword evidence="3" id="KW-0547">Nucleotide-binding</keyword>
<dbReference type="GO" id="GO:0008643">
    <property type="term" value="P:carbohydrate transport"/>
    <property type="evidence" value="ECO:0007669"/>
    <property type="project" value="InterPro"/>
</dbReference>
<dbReference type="InterPro" id="IPR003439">
    <property type="entry name" value="ABC_transporter-like_ATP-bd"/>
</dbReference>
<dbReference type="FunFam" id="3.40.50.300:FF:000042">
    <property type="entry name" value="Maltose/maltodextrin ABC transporter, ATP-binding protein"/>
    <property type="match status" value="1"/>
</dbReference>
<dbReference type="CDD" id="cd03301">
    <property type="entry name" value="ABC_MalK_N"/>
    <property type="match status" value="1"/>
</dbReference>
<protein>
    <submittedName>
        <fullName evidence="8">Multiple sugar transport system ATP-binding protein</fullName>
    </submittedName>
</protein>
<evidence type="ECO:0000256" key="2">
    <source>
        <dbReference type="ARBA" id="ARBA00022475"/>
    </source>
</evidence>
<keyword evidence="9" id="KW-1185">Reference proteome</keyword>
<evidence type="ECO:0000256" key="5">
    <source>
        <dbReference type="ARBA" id="ARBA00022967"/>
    </source>
</evidence>
<reference evidence="8 9" key="1">
    <citation type="submission" date="2020-08" db="EMBL/GenBank/DDBJ databases">
        <title>Genomic Encyclopedia of Archaeal and Bacterial Type Strains, Phase II (KMG-II): from individual species to whole genera.</title>
        <authorList>
            <person name="Goeker M."/>
        </authorList>
    </citation>
    <scope>NUCLEOTIDE SEQUENCE [LARGE SCALE GENOMIC DNA]</scope>
    <source>
        <strain evidence="8 9">DSM 23288</strain>
    </source>
</reference>
<dbReference type="GO" id="GO:0016887">
    <property type="term" value="F:ATP hydrolysis activity"/>
    <property type="evidence" value="ECO:0007669"/>
    <property type="project" value="InterPro"/>
</dbReference>
<dbReference type="PANTHER" id="PTHR43875">
    <property type="entry name" value="MALTODEXTRIN IMPORT ATP-BINDING PROTEIN MSMX"/>
    <property type="match status" value="1"/>
</dbReference>
<keyword evidence="6" id="KW-0472">Membrane</keyword>
<dbReference type="SMART" id="SM00382">
    <property type="entry name" value="AAA"/>
    <property type="match status" value="1"/>
</dbReference>
<dbReference type="InterPro" id="IPR017871">
    <property type="entry name" value="ABC_transporter-like_CS"/>
</dbReference>
<keyword evidence="8" id="KW-0762">Sugar transport</keyword>
<dbReference type="NCBIfam" id="NF008653">
    <property type="entry name" value="PRK11650.1"/>
    <property type="match status" value="1"/>
</dbReference>
<dbReference type="PANTHER" id="PTHR43875:SF15">
    <property type="entry name" value="TREHALOSE IMPORT ATP-BINDING PROTEIN SUGC"/>
    <property type="match status" value="1"/>
</dbReference>
<dbReference type="RefSeq" id="WP_183342322.1">
    <property type="nucleotide sequence ID" value="NZ_JACHNU010000002.1"/>
</dbReference>
<keyword evidence="2" id="KW-1003">Cell membrane</keyword>
<dbReference type="AlphaFoldDB" id="A0A840IDF2"/>
<dbReference type="Pfam" id="PF17912">
    <property type="entry name" value="OB_MalK"/>
    <property type="match status" value="1"/>
</dbReference>